<dbReference type="SUPFAM" id="SSF50978">
    <property type="entry name" value="WD40 repeat-like"/>
    <property type="match status" value="1"/>
</dbReference>
<sequence length="162" mass="19482">MTRQDDDIYMKEIVKKEIVNKEIVKKEIVEESDKLKSPMLDFSKFNVNCYYLSFGKYYYITSGSRYGKILIYDLRYKKIINQKKQKDSISSIKLSSYDLIRRNRMVDISSSTENIHFWDIKHNKQSKIQLGKKFIICIALSPFVMDNIWQFLHLIKQLIFWI</sequence>
<comment type="caution">
    <text evidence="1">The sequence shown here is derived from an EMBL/GenBank/DDBJ whole genome shotgun (WGS) entry which is preliminary data.</text>
</comment>
<evidence type="ECO:0008006" key="3">
    <source>
        <dbReference type="Google" id="ProtNLM"/>
    </source>
</evidence>
<reference evidence="1 2" key="1">
    <citation type="journal article" date="2013" name="Curr. Biol.">
        <title>The Genome of the Foraminiferan Reticulomyxa filosa.</title>
        <authorList>
            <person name="Glockner G."/>
            <person name="Hulsmann N."/>
            <person name="Schleicher M."/>
            <person name="Noegel A.A."/>
            <person name="Eichinger L."/>
            <person name="Gallinger C."/>
            <person name="Pawlowski J."/>
            <person name="Sierra R."/>
            <person name="Euteneuer U."/>
            <person name="Pillet L."/>
            <person name="Moustafa A."/>
            <person name="Platzer M."/>
            <person name="Groth M."/>
            <person name="Szafranski K."/>
            <person name="Schliwa M."/>
        </authorList>
    </citation>
    <scope>NUCLEOTIDE SEQUENCE [LARGE SCALE GENOMIC DNA]</scope>
</reference>
<dbReference type="Proteomes" id="UP000023152">
    <property type="component" value="Unassembled WGS sequence"/>
</dbReference>
<dbReference type="EMBL" id="ASPP01027652">
    <property type="protein sequence ID" value="ETO05927.1"/>
    <property type="molecule type" value="Genomic_DNA"/>
</dbReference>
<dbReference type="InterPro" id="IPR015943">
    <property type="entry name" value="WD40/YVTN_repeat-like_dom_sf"/>
</dbReference>
<organism evidence="1 2">
    <name type="scientific">Reticulomyxa filosa</name>
    <dbReference type="NCBI Taxonomy" id="46433"/>
    <lineage>
        <taxon>Eukaryota</taxon>
        <taxon>Sar</taxon>
        <taxon>Rhizaria</taxon>
        <taxon>Retaria</taxon>
        <taxon>Foraminifera</taxon>
        <taxon>Monothalamids</taxon>
        <taxon>Reticulomyxidae</taxon>
        <taxon>Reticulomyxa</taxon>
    </lineage>
</organism>
<keyword evidence="2" id="KW-1185">Reference proteome</keyword>
<dbReference type="InterPro" id="IPR036322">
    <property type="entry name" value="WD40_repeat_dom_sf"/>
</dbReference>
<dbReference type="AlphaFoldDB" id="X6LXR7"/>
<evidence type="ECO:0000313" key="1">
    <source>
        <dbReference type="EMBL" id="ETO05927.1"/>
    </source>
</evidence>
<protein>
    <recommendedName>
        <fullName evidence="3">WD repeat-containing protein</fullName>
    </recommendedName>
</protein>
<dbReference type="Gene3D" id="2.130.10.10">
    <property type="entry name" value="YVTN repeat-like/Quinoprotein amine dehydrogenase"/>
    <property type="match status" value="1"/>
</dbReference>
<proteinExistence type="predicted"/>
<gene>
    <name evidence="1" type="ORF">RFI_31469</name>
</gene>
<accession>X6LXR7</accession>
<evidence type="ECO:0000313" key="2">
    <source>
        <dbReference type="Proteomes" id="UP000023152"/>
    </source>
</evidence>
<name>X6LXR7_RETFI</name>